<keyword evidence="3" id="KW-1185">Reference proteome</keyword>
<dbReference type="PANTHER" id="PTHR32108:SF9">
    <property type="entry name" value="REVERSE TRANSCRIPTASE RNASE H-LIKE DOMAIN-CONTAINING PROTEIN"/>
    <property type="match status" value="1"/>
</dbReference>
<dbReference type="Proteomes" id="UP000257109">
    <property type="component" value="Unassembled WGS sequence"/>
</dbReference>
<feature type="compositionally biased region" description="Basic and acidic residues" evidence="1">
    <location>
        <begin position="13"/>
        <end position="33"/>
    </location>
</feature>
<gene>
    <name evidence="2" type="ORF">CR513_16261</name>
</gene>
<dbReference type="AlphaFoldDB" id="A0A371HCK9"/>
<dbReference type="PANTHER" id="PTHR32108">
    <property type="entry name" value="DNA-DIRECTED RNA POLYMERASE SUBUNIT ALPHA"/>
    <property type="match status" value="1"/>
</dbReference>
<dbReference type="OrthoDB" id="1736143at2759"/>
<evidence type="ECO:0000313" key="2">
    <source>
        <dbReference type="EMBL" id="RDY00543.1"/>
    </source>
</evidence>
<feature type="non-terminal residue" evidence="2">
    <location>
        <position position="1"/>
    </location>
</feature>
<reference evidence="2" key="1">
    <citation type="submission" date="2018-05" db="EMBL/GenBank/DDBJ databases">
        <title>Draft genome of Mucuna pruriens seed.</title>
        <authorList>
            <person name="Nnadi N.E."/>
            <person name="Vos R."/>
            <person name="Hasami M.H."/>
            <person name="Devisetty U.K."/>
            <person name="Aguiy J.C."/>
        </authorList>
    </citation>
    <scope>NUCLEOTIDE SEQUENCE [LARGE SCALE GENOMIC DNA]</scope>
    <source>
        <strain evidence="2">JCA_2017</strain>
    </source>
</reference>
<organism evidence="2 3">
    <name type="scientific">Mucuna pruriens</name>
    <name type="common">Velvet bean</name>
    <name type="synonym">Dolichos pruriens</name>
    <dbReference type="NCBI Taxonomy" id="157652"/>
    <lineage>
        <taxon>Eukaryota</taxon>
        <taxon>Viridiplantae</taxon>
        <taxon>Streptophyta</taxon>
        <taxon>Embryophyta</taxon>
        <taxon>Tracheophyta</taxon>
        <taxon>Spermatophyta</taxon>
        <taxon>Magnoliopsida</taxon>
        <taxon>eudicotyledons</taxon>
        <taxon>Gunneridae</taxon>
        <taxon>Pentapetalae</taxon>
        <taxon>rosids</taxon>
        <taxon>fabids</taxon>
        <taxon>Fabales</taxon>
        <taxon>Fabaceae</taxon>
        <taxon>Papilionoideae</taxon>
        <taxon>50 kb inversion clade</taxon>
        <taxon>NPAAA clade</taxon>
        <taxon>indigoferoid/millettioid clade</taxon>
        <taxon>Phaseoleae</taxon>
        <taxon>Mucuna</taxon>
    </lineage>
</organism>
<evidence type="ECO:0000256" key="1">
    <source>
        <dbReference type="SAM" id="MobiDB-lite"/>
    </source>
</evidence>
<accession>A0A371HCK9</accession>
<evidence type="ECO:0000313" key="3">
    <source>
        <dbReference type="Proteomes" id="UP000257109"/>
    </source>
</evidence>
<feature type="region of interest" description="Disordered" evidence="1">
    <location>
        <begin position="1"/>
        <end position="33"/>
    </location>
</feature>
<protein>
    <submittedName>
        <fullName evidence="2">Uncharacterized protein</fullName>
    </submittedName>
</protein>
<dbReference type="EMBL" id="QJKJ01002963">
    <property type="protein sequence ID" value="RDY00543.1"/>
    <property type="molecule type" value="Genomic_DNA"/>
</dbReference>
<proteinExistence type="predicted"/>
<comment type="caution">
    <text evidence="2">The sequence shown here is derived from an EMBL/GenBank/DDBJ whole genome shotgun (WGS) entry which is preliminary data.</text>
</comment>
<sequence length="125" mass="14444">MARGGRIFSFDALRNKEPTPTKKEKTTESPKRTVMEEKAREFLKVLRHSEYEMLDQLHKTLVRISLLSLLINSESHLWKLHDSNGADRQWVLAQRHAKTTLDKLYCPGAILRNSPVVVRAFDSSK</sequence>
<name>A0A371HCK9_MUCPR</name>